<feature type="region of interest" description="Disordered" evidence="1">
    <location>
        <begin position="263"/>
        <end position="292"/>
    </location>
</feature>
<accession>A0AAD9HE07</accession>
<evidence type="ECO:0000256" key="1">
    <source>
        <dbReference type="SAM" id="MobiDB-lite"/>
    </source>
</evidence>
<evidence type="ECO:0000259" key="2">
    <source>
        <dbReference type="Pfam" id="PF14033"/>
    </source>
</evidence>
<feature type="region of interest" description="Disordered" evidence="1">
    <location>
        <begin position="514"/>
        <end position="555"/>
    </location>
</feature>
<evidence type="ECO:0000313" key="3">
    <source>
        <dbReference type="EMBL" id="KAK2026334.1"/>
    </source>
</evidence>
<dbReference type="EMBL" id="MU842917">
    <property type="protein sequence ID" value="KAK2026334.1"/>
    <property type="molecule type" value="Genomic_DNA"/>
</dbReference>
<dbReference type="InterPro" id="IPR025340">
    <property type="entry name" value="DUF4246"/>
</dbReference>
<feature type="domain" description="DUF4246" evidence="2">
    <location>
        <begin position="90"/>
        <end position="449"/>
    </location>
</feature>
<evidence type="ECO:0000313" key="4">
    <source>
        <dbReference type="Proteomes" id="UP001232148"/>
    </source>
</evidence>
<sequence length="555" mass="62968">MVVFVEEVTQEQDWPSKVFDNDQVARWKADVLARDWVTSSNIQYADFTETMFRCCMDELREKAKLYQETGIVTVLDINLYLARTSTGRFNHGGSIGTTVDIIDPDLYALFYGHSKALPDKEIGLQNCLDHSGMGILVPVPPESDRKGKLKRPFEADARHIMIDHSTKSQWLPCNLQFPDGNNARITSYVNNLHPRDHPDVYSLLEKVITQAMPIWRLIYDDGPPEDLIKLMQDYYDRLIPEDEWQGRYLAVVGAELTKVLDKPEPSFGPEWRDNGRKSRRQRKSKKTAGKNRDMSSLQVIVKLSAFHLTPESPTCGTDNEWTLGGVPNDHICATVVCVLDDDNVTDAKISFRSRFEGDPLQAGDIEPAEEIFGFVNNGPGVQEIGSATLREGSMLAYPNVLQHRWASTRLKDPTKPGHRKVLTLHAVDPRVKILSTANVPPQQADWWAREFSDEARKFSRLPKEVIDMVLDEVVQCPFAMKEAIRLRSMAVGERDCIARQIVDALKSYETWLYWDTDEEEGEGGEDSEEGEDGEDFEDGEDGEDSEDSEYDEDSE</sequence>
<gene>
    <name evidence="3" type="ORF">LX32DRAFT_684649</name>
</gene>
<keyword evidence="4" id="KW-1185">Reference proteome</keyword>
<proteinExistence type="predicted"/>
<comment type="caution">
    <text evidence="3">The sequence shown here is derived from an EMBL/GenBank/DDBJ whole genome shotgun (WGS) entry which is preliminary data.</text>
</comment>
<reference evidence="3" key="1">
    <citation type="submission" date="2021-06" db="EMBL/GenBank/DDBJ databases">
        <title>Comparative genomics, transcriptomics and evolutionary studies reveal genomic signatures of adaptation to plant cell wall in hemibiotrophic fungi.</title>
        <authorList>
            <consortium name="DOE Joint Genome Institute"/>
            <person name="Baroncelli R."/>
            <person name="Diaz J.F."/>
            <person name="Benocci T."/>
            <person name="Peng M."/>
            <person name="Battaglia E."/>
            <person name="Haridas S."/>
            <person name="Andreopoulos W."/>
            <person name="Labutti K."/>
            <person name="Pangilinan J."/>
            <person name="Floch G.L."/>
            <person name="Makela M.R."/>
            <person name="Henrissat B."/>
            <person name="Grigoriev I.V."/>
            <person name="Crouch J.A."/>
            <person name="De Vries R.P."/>
            <person name="Sukno S.A."/>
            <person name="Thon M.R."/>
        </authorList>
    </citation>
    <scope>NUCLEOTIDE SEQUENCE</scope>
    <source>
        <strain evidence="3">MAFF235873</strain>
    </source>
</reference>
<feature type="compositionally biased region" description="Basic and acidic residues" evidence="1">
    <location>
        <begin position="263"/>
        <end position="276"/>
    </location>
</feature>
<dbReference type="Proteomes" id="UP001232148">
    <property type="component" value="Unassembled WGS sequence"/>
</dbReference>
<dbReference type="AlphaFoldDB" id="A0AAD9HE07"/>
<dbReference type="PANTHER" id="PTHR33119:SF1">
    <property type="entry name" value="FE2OG DIOXYGENASE DOMAIN-CONTAINING PROTEIN"/>
    <property type="match status" value="1"/>
</dbReference>
<organism evidence="3 4">
    <name type="scientific">Colletotrichum zoysiae</name>
    <dbReference type="NCBI Taxonomy" id="1216348"/>
    <lineage>
        <taxon>Eukaryota</taxon>
        <taxon>Fungi</taxon>
        <taxon>Dikarya</taxon>
        <taxon>Ascomycota</taxon>
        <taxon>Pezizomycotina</taxon>
        <taxon>Sordariomycetes</taxon>
        <taxon>Hypocreomycetidae</taxon>
        <taxon>Glomerellales</taxon>
        <taxon>Glomerellaceae</taxon>
        <taxon>Colletotrichum</taxon>
        <taxon>Colletotrichum graminicola species complex</taxon>
    </lineage>
</organism>
<dbReference type="PANTHER" id="PTHR33119">
    <property type="entry name" value="IFI3P"/>
    <property type="match status" value="1"/>
</dbReference>
<dbReference type="InterPro" id="IPR049192">
    <property type="entry name" value="DUF4246_C"/>
</dbReference>
<feature type="compositionally biased region" description="Acidic residues" evidence="1">
    <location>
        <begin position="515"/>
        <end position="555"/>
    </location>
</feature>
<feature type="compositionally biased region" description="Basic residues" evidence="1">
    <location>
        <begin position="277"/>
        <end position="289"/>
    </location>
</feature>
<protein>
    <recommendedName>
        <fullName evidence="2">DUF4246 domain-containing protein</fullName>
    </recommendedName>
</protein>
<dbReference type="Pfam" id="PF14033">
    <property type="entry name" value="DUF4246"/>
    <property type="match status" value="1"/>
</dbReference>
<name>A0AAD9HE07_9PEZI</name>